<feature type="compositionally biased region" description="Low complexity" evidence="6">
    <location>
        <begin position="1"/>
        <end position="15"/>
    </location>
</feature>
<proteinExistence type="inferred from homology"/>
<dbReference type="InterPro" id="IPR000403">
    <property type="entry name" value="PI3/4_kinase_cat_dom"/>
</dbReference>
<evidence type="ECO:0000256" key="5">
    <source>
        <dbReference type="ARBA" id="ARBA00022840"/>
    </source>
</evidence>
<evidence type="ECO:0000256" key="1">
    <source>
        <dbReference type="ARBA" id="ARBA00008941"/>
    </source>
</evidence>
<gene>
    <name evidence="8" type="ORF">EVOR1521_LOCUS8866</name>
</gene>
<dbReference type="EMBL" id="CAUJNA010000779">
    <property type="protein sequence ID" value="CAJ1381074.1"/>
    <property type="molecule type" value="Genomic_DNA"/>
</dbReference>
<evidence type="ECO:0000313" key="9">
    <source>
        <dbReference type="Proteomes" id="UP001178507"/>
    </source>
</evidence>
<dbReference type="AlphaFoldDB" id="A0AA36MUS2"/>
<dbReference type="Proteomes" id="UP001178507">
    <property type="component" value="Unassembled WGS sequence"/>
</dbReference>
<feature type="domain" description="PI3K/PI4K catalytic" evidence="7">
    <location>
        <begin position="368"/>
        <end position="433"/>
    </location>
</feature>
<feature type="region of interest" description="Disordered" evidence="6">
    <location>
        <begin position="217"/>
        <end position="247"/>
    </location>
</feature>
<evidence type="ECO:0000256" key="2">
    <source>
        <dbReference type="ARBA" id="ARBA00022679"/>
    </source>
</evidence>
<keyword evidence="3" id="KW-0547">Nucleotide-binding</keyword>
<dbReference type="InterPro" id="IPR044571">
    <property type="entry name" value="P4KG1-8"/>
</dbReference>
<keyword evidence="9" id="KW-1185">Reference proteome</keyword>
<accession>A0AA36MUS2</accession>
<keyword evidence="2" id="KW-0808">Transferase</keyword>
<dbReference type="PANTHER" id="PTHR45800:SF11">
    <property type="entry name" value="PHOSPHATIDYLINOSITOL 3-KINASE-RELATED PROTEIN KINASE"/>
    <property type="match status" value="1"/>
</dbReference>
<sequence>MSASSPSYSMGVPSSPTSPLVQNPGLADELRPWLALLGLEDRLREVTIWCHEQGAAWLEELVLEAEALAEYLELSELQAENLRSRGQAAMCAVKMSRGTSCTVPTEPAMEGIDSLVSLRTMSTGGAKGALEPKTTCEPDAAISKRSITSICPALTIEAACNFDLGRSQTAFPHCQKDQLFGDGIARTATVQVEGMLCGVFSNLQVKDSALFVREVQRKDAHTSNAKATEEEEKNDPGTQTWPQGSPKRLFHTDTLGNVNGFSKRDKLVEEILEGGVHTSPLDHGQTGTVYALEAGDHKIAIFKPVDGEKFERRSLDKGKGVVREESVYLVDRLCGSQAGVPVSSRAKIEVDGHTLEGSVQAFMMDVQGFIEDYAMPRDLDRAKEFVQQEDAESLALLDMRVFNMDRHPGNLLLLKEEKPHVLGPIDHGCCLPPWWCLSEAIFEAWISWPQLKAAPSAFAKTLALTSMEKLPQTCQMVEDAGLEASAVVTLRMCTILVYIGVAELGCSIAKVANLMMRDEDKEPQELSWLEERVLPAANACGVVCKLQEAAGNPELRVEDASTLEVERFLETLESVFRKDLPLFV</sequence>
<dbReference type="GO" id="GO:0005524">
    <property type="term" value="F:ATP binding"/>
    <property type="evidence" value="ECO:0007669"/>
    <property type="project" value="UniProtKB-KW"/>
</dbReference>
<evidence type="ECO:0000256" key="4">
    <source>
        <dbReference type="ARBA" id="ARBA00022777"/>
    </source>
</evidence>
<reference evidence="8" key="1">
    <citation type="submission" date="2023-08" db="EMBL/GenBank/DDBJ databases">
        <authorList>
            <person name="Chen Y."/>
            <person name="Shah S."/>
            <person name="Dougan E. K."/>
            <person name="Thang M."/>
            <person name="Chan C."/>
        </authorList>
    </citation>
    <scope>NUCLEOTIDE SEQUENCE</scope>
</reference>
<feature type="region of interest" description="Disordered" evidence="6">
    <location>
        <begin position="1"/>
        <end position="23"/>
    </location>
</feature>
<evidence type="ECO:0000256" key="6">
    <source>
        <dbReference type="SAM" id="MobiDB-lite"/>
    </source>
</evidence>
<keyword evidence="5" id="KW-0067">ATP-binding</keyword>
<dbReference type="Pfam" id="PF00454">
    <property type="entry name" value="PI3_PI4_kinase"/>
    <property type="match status" value="1"/>
</dbReference>
<comment type="caution">
    <text evidence="8">The sequence shown here is derived from an EMBL/GenBank/DDBJ whole genome shotgun (WGS) entry which is preliminary data.</text>
</comment>
<evidence type="ECO:0000256" key="3">
    <source>
        <dbReference type="ARBA" id="ARBA00022741"/>
    </source>
</evidence>
<comment type="similarity">
    <text evidence="1">Belongs to the PI3/PI4-kinase family. Type II PI4K subfamily.</text>
</comment>
<organism evidence="8 9">
    <name type="scientific">Effrenium voratum</name>
    <dbReference type="NCBI Taxonomy" id="2562239"/>
    <lineage>
        <taxon>Eukaryota</taxon>
        <taxon>Sar</taxon>
        <taxon>Alveolata</taxon>
        <taxon>Dinophyceae</taxon>
        <taxon>Suessiales</taxon>
        <taxon>Symbiodiniaceae</taxon>
        <taxon>Effrenium</taxon>
    </lineage>
</organism>
<dbReference type="GO" id="GO:0016301">
    <property type="term" value="F:kinase activity"/>
    <property type="evidence" value="ECO:0007669"/>
    <property type="project" value="UniProtKB-KW"/>
</dbReference>
<protein>
    <recommendedName>
        <fullName evidence="7">PI3K/PI4K catalytic domain-containing protein</fullName>
    </recommendedName>
</protein>
<name>A0AA36MUS2_9DINO</name>
<keyword evidence="4" id="KW-0418">Kinase</keyword>
<evidence type="ECO:0000259" key="7">
    <source>
        <dbReference type="Pfam" id="PF00454"/>
    </source>
</evidence>
<dbReference type="PANTHER" id="PTHR45800">
    <property type="entry name" value="PHOSPHATIDYLINOSITOL 4-KINASE GAMMA"/>
    <property type="match status" value="1"/>
</dbReference>
<evidence type="ECO:0000313" key="8">
    <source>
        <dbReference type="EMBL" id="CAJ1381074.1"/>
    </source>
</evidence>